<dbReference type="PANTHER" id="PTHR19303:SF71">
    <property type="entry name" value="ZINC FINGER PHD-TYPE DOMAIN-CONTAINING PROTEIN"/>
    <property type="match status" value="1"/>
</dbReference>
<accession>A0A8K0CEQ0</accession>
<dbReference type="Proteomes" id="UP000801492">
    <property type="component" value="Unassembled WGS sequence"/>
</dbReference>
<protein>
    <recommendedName>
        <fullName evidence="1">DDE-1 domain-containing protein</fullName>
    </recommendedName>
</protein>
<dbReference type="EMBL" id="VTPC01090620">
    <property type="protein sequence ID" value="KAF2882385.1"/>
    <property type="molecule type" value="Genomic_DNA"/>
</dbReference>
<sequence length="166" mass="19392">MWMRLVSVWCNTKGKRQIGAIASQERGHLVTVVTRMNVTGVFVPPMLIFLRKEMKFELKKGTPTGTIFDWYKSGWIQSNLFVEWLQHFISHTLPTRESPVLLLLDGHYTHTRNLFLIELARYNFVHIVSLPSHSIHRMQPLDIGFMSSFKTFYGQEIKTWLRSNPG</sequence>
<keyword evidence="3" id="KW-1185">Reference proteome</keyword>
<evidence type="ECO:0000259" key="1">
    <source>
        <dbReference type="Pfam" id="PF03184"/>
    </source>
</evidence>
<dbReference type="InterPro" id="IPR050863">
    <property type="entry name" value="CenT-Element_Derived"/>
</dbReference>
<reference evidence="2" key="1">
    <citation type="submission" date="2019-08" db="EMBL/GenBank/DDBJ databases">
        <title>The genome of the North American firefly Photinus pyralis.</title>
        <authorList>
            <consortium name="Photinus pyralis genome working group"/>
            <person name="Fallon T.R."/>
            <person name="Sander Lower S.E."/>
            <person name="Weng J.-K."/>
        </authorList>
    </citation>
    <scope>NUCLEOTIDE SEQUENCE</scope>
    <source>
        <strain evidence="2">TRF0915ILg1</strain>
        <tissue evidence="2">Whole body</tissue>
    </source>
</reference>
<dbReference type="AlphaFoldDB" id="A0A8K0CEQ0"/>
<dbReference type="OrthoDB" id="8191755at2759"/>
<gene>
    <name evidence="2" type="ORF">ILUMI_23805</name>
</gene>
<dbReference type="GO" id="GO:0005634">
    <property type="term" value="C:nucleus"/>
    <property type="evidence" value="ECO:0007669"/>
    <property type="project" value="TreeGrafter"/>
</dbReference>
<organism evidence="2 3">
    <name type="scientific">Ignelater luminosus</name>
    <name type="common">Cucubano</name>
    <name type="synonym">Pyrophorus luminosus</name>
    <dbReference type="NCBI Taxonomy" id="2038154"/>
    <lineage>
        <taxon>Eukaryota</taxon>
        <taxon>Metazoa</taxon>
        <taxon>Ecdysozoa</taxon>
        <taxon>Arthropoda</taxon>
        <taxon>Hexapoda</taxon>
        <taxon>Insecta</taxon>
        <taxon>Pterygota</taxon>
        <taxon>Neoptera</taxon>
        <taxon>Endopterygota</taxon>
        <taxon>Coleoptera</taxon>
        <taxon>Polyphaga</taxon>
        <taxon>Elateriformia</taxon>
        <taxon>Elateroidea</taxon>
        <taxon>Elateridae</taxon>
        <taxon>Agrypninae</taxon>
        <taxon>Pyrophorini</taxon>
        <taxon>Ignelater</taxon>
    </lineage>
</organism>
<comment type="caution">
    <text evidence="2">The sequence shown here is derived from an EMBL/GenBank/DDBJ whole genome shotgun (WGS) entry which is preliminary data.</text>
</comment>
<evidence type="ECO:0000313" key="3">
    <source>
        <dbReference type="Proteomes" id="UP000801492"/>
    </source>
</evidence>
<name>A0A8K0CEQ0_IGNLU</name>
<dbReference type="PANTHER" id="PTHR19303">
    <property type="entry name" value="TRANSPOSON"/>
    <property type="match status" value="1"/>
</dbReference>
<evidence type="ECO:0000313" key="2">
    <source>
        <dbReference type="EMBL" id="KAF2882385.1"/>
    </source>
</evidence>
<dbReference type="Pfam" id="PF03184">
    <property type="entry name" value="DDE_1"/>
    <property type="match status" value="1"/>
</dbReference>
<dbReference type="InterPro" id="IPR004875">
    <property type="entry name" value="DDE_SF_endonuclease_dom"/>
</dbReference>
<dbReference type="GO" id="GO:0003677">
    <property type="term" value="F:DNA binding"/>
    <property type="evidence" value="ECO:0007669"/>
    <property type="project" value="TreeGrafter"/>
</dbReference>
<feature type="domain" description="DDE-1" evidence="1">
    <location>
        <begin position="37"/>
        <end position="161"/>
    </location>
</feature>
<proteinExistence type="predicted"/>